<evidence type="ECO:0000256" key="1">
    <source>
        <dbReference type="SAM" id="MobiDB-lite"/>
    </source>
</evidence>
<organism evidence="2 3">
    <name type="scientific">Phytophthora lilii</name>
    <dbReference type="NCBI Taxonomy" id="2077276"/>
    <lineage>
        <taxon>Eukaryota</taxon>
        <taxon>Sar</taxon>
        <taxon>Stramenopiles</taxon>
        <taxon>Oomycota</taxon>
        <taxon>Peronosporomycetes</taxon>
        <taxon>Peronosporales</taxon>
        <taxon>Peronosporaceae</taxon>
        <taxon>Phytophthora</taxon>
    </lineage>
</organism>
<evidence type="ECO:0000313" key="2">
    <source>
        <dbReference type="EMBL" id="GMF22400.1"/>
    </source>
</evidence>
<keyword evidence="3" id="KW-1185">Reference proteome</keyword>
<evidence type="ECO:0000313" key="3">
    <source>
        <dbReference type="Proteomes" id="UP001165083"/>
    </source>
</evidence>
<reference evidence="2" key="1">
    <citation type="submission" date="2023-04" db="EMBL/GenBank/DDBJ databases">
        <title>Phytophthora lilii NBRC 32176.</title>
        <authorList>
            <person name="Ichikawa N."/>
            <person name="Sato H."/>
            <person name="Tonouchi N."/>
        </authorList>
    </citation>
    <scope>NUCLEOTIDE SEQUENCE</scope>
    <source>
        <strain evidence="2">NBRC 32176</strain>
    </source>
</reference>
<sequence>MNLRQASQRARSRRYEFSEVSSSDDDLLRELDYDDSDMTEQWKRQIYELSASEVSGGPPRLEIATHLPLGNIKPYYGRRNKSERSMRWLRAFVYEMKGTHTPPNEWCMAFELSLQDGALHWYRQLPRKMRPF</sequence>
<dbReference type="AlphaFoldDB" id="A0A9W6TYB9"/>
<feature type="region of interest" description="Disordered" evidence="1">
    <location>
        <begin position="1"/>
        <end position="24"/>
    </location>
</feature>
<name>A0A9W6TYB9_9STRA</name>
<proteinExistence type="predicted"/>
<comment type="caution">
    <text evidence="2">The sequence shown here is derived from an EMBL/GenBank/DDBJ whole genome shotgun (WGS) entry which is preliminary data.</text>
</comment>
<dbReference type="EMBL" id="BSXW01000439">
    <property type="protein sequence ID" value="GMF22400.1"/>
    <property type="molecule type" value="Genomic_DNA"/>
</dbReference>
<dbReference type="Proteomes" id="UP001165083">
    <property type="component" value="Unassembled WGS sequence"/>
</dbReference>
<accession>A0A9W6TYB9</accession>
<gene>
    <name evidence="2" type="ORF">Plil01_000892500</name>
</gene>
<protein>
    <submittedName>
        <fullName evidence="2">Unnamed protein product</fullName>
    </submittedName>
</protein>
<dbReference type="OrthoDB" id="117086at2759"/>